<sequence>MPVLMFAAIVLTANHYIFDGVAGGALALLGLFAATRLSRRGMPRTSGRRRRASPGVGSGE</sequence>
<feature type="domain" description="Inositolphosphotransferase Aur1/Ipt1" evidence="3">
    <location>
        <begin position="1"/>
        <end position="31"/>
    </location>
</feature>
<dbReference type="EMBL" id="SJKC01000007">
    <property type="protein sequence ID" value="TCC30733.1"/>
    <property type="molecule type" value="Genomic_DNA"/>
</dbReference>
<name>A0A4R0IC77_9ACTN</name>
<feature type="compositionally biased region" description="Basic residues" evidence="1">
    <location>
        <begin position="40"/>
        <end position="52"/>
    </location>
</feature>
<dbReference type="GO" id="GO:0016020">
    <property type="term" value="C:membrane"/>
    <property type="evidence" value="ECO:0007669"/>
    <property type="project" value="UniProtKB-SubCell"/>
</dbReference>
<feature type="transmembrane region" description="Helical" evidence="2">
    <location>
        <begin position="6"/>
        <end position="34"/>
    </location>
</feature>
<evidence type="ECO:0000256" key="1">
    <source>
        <dbReference type="SAM" id="MobiDB-lite"/>
    </source>
</evidence>
<organism evidence="4 5">
    <name type="scientific">Kribbella speibonae</name>
    <dbReference type="NCBI Taxonomy" id="1572660"/>
    <lineage>
        <taxon>Bacteria</taxon>
        <taxon>Bacillati</taxon>
        <taxon>Actinomycetota</taxon>
        <taxon>Actinomycetes</taxon>
        <taxon>Propionibacteriales</taxon>
        <taxon>Kribbellaceae</taxon>
        <taxon>Kribbella</taxon>
    </lineage>
</organism>
<evidence type="ECO:0000313" key="5">
    <source>
        <dbReference type="Proteomes" id="UP000294225"/>
    </source>
</evidence>
<feature type="region of interest" description="Disordered" evidence="1">
    <location>
        <begin position="40"/>
        <end position="60"/>
    </location>
</feature>
<dbReference type="AlphaFoldDB" id="A0A4R0IC77"/>
<keyword evidence="2" id="KW-0812">Transmembrane</keyword>
<keyword evidence="2" id="KW-0472">Membrane</keyword>
<reference evidence="4 5" key="1">
    <citation type="submission" date="2019-02" db="EMBL/GenBank/DDBJ databases">
        <title>Kribbella capetownensis sp. nov. and Kribbella speibonae sp. nov., isolated from soil.</title>
        <authorList>
            <person name="Curtis S.M."/>
            <person name="Norton I."/>
            <person name="Everest G.J."/>
            <person name="Meyers P.R."/>
        </authorList>
    </citation>
    <scope>NUCLEOTIDE SEQUENCE [LARGE SCALE GENOMIC DNA]</scope>
    <source>
        <strain evidence="4 5">YM55</strain>
    </source>
</reference>
<dbReference type="RefSeq" id="WP_131499555.1">
    <property type="nucleotide sequence ID" value="NZ_SJKC01000007.1"/>
</dbReference>
<evidence type="ECO:0000259" key="3">
    <source>
        <dbReference type="Pfam" id="PF14378"/>
    </source>
</evidence>
<dbReference type="Pfam" id="PF14378">
    <property type="entry name" value="PAP2_3"/>
    <property type="match status" value="1"/>
</dbReference>
<evidence type="ECO:0000256" key="2">
    <source>
        <dbReference type="SAM" id="Phobius"/>
    </source>
</evidence>
<proteinExistence type="predicted"/>
<keyword evidence="2" id="KW-1133">Transmembrane helix</keyword>
<gene>
    <name evidence="4" type="ORF">E0H92_37050</name>
</gene>
<dbReference type="InterPro" id="IPR026841">
    <property type="entry name" value="Aur1/Ipt1"/>
</dbReference>
<evidence type="ECO:0000313" key="4">
    <source>
        <dbReference type="EMBL" id="TCC30733.1"/>
    </source>
</evidence>
<comment type="caution">
    <text evidence="4">The sequence shown here is derived from an EMBL/GenBank/DDBJ whole genome shotgun (WGS) entry which is preliminary data.</text>
</comment>
<dbReference type="Proteomes" id="UP000294225">
    <property type="component" value="Unassembled WGS sequence"/>
</dbReference>
<protein>
    <recommendedName>
        <fullName evidence="3">Inositolphosphotransferase Aur1/Ipt1 domain-containing protein</fullName>
    </recommendedName>
</protein>
<accession>A0A4R0IC77</accession>